<protein>
    <recommendedName>
        <fullName evidence="5">Signal peptidase I</fullName>
        <ecNumber evidence="5">3.4.21.89</ecNumber>
    </recommendedName>
</protein>
<keyword evidence="12" id="KW-1185">Reference proteome</keyword>
<dbReference type="PANTHER" id="PTHR10806">
    <property type="entry name" value="SIGNAL PEPTIDASE COMPLEX CATALYTIC SUBUNIT SEC11"/>
    <property type="match status" value="1"/>
</dbReference>
<feature type="region of interest" description="Disordered" evidence="6">
    <location>
        <begin position="209"/>
        <end position="246"/>
    </location>
</feature>
<dbReference type="CDD" id="cd06530">
    <property type="entry name" value="S26_SPase_I"/>
    <property type="match status" value="1"/>
</dbReference>
<dbReference type="InterPro" id="IPR036286">
    <property type="entry name" value="LexA/Signal_pep-like_sf"/>
</dbReference>
<evidence type="ECO:0000256" key="3">
    <source>
        <dbReference type="ARBA" id="ARBA00022989"/>
    </source>
</evidence>
<evidence type="ECO:0000313" key="9">
    <source>
        <dbReference type="EMBL" id="KAB2584566.1"/>
    </source>
</evidence>
<feature type="compositionally biased region" description="Basic and acidic residues" evidence="6">
    <location>
        <begin position="9"/>
        <end position="38"/>
    </location>
</feature>
<accession>A0A0C2WAH2</accession>
<gene>
    <name evidence="9" type="ORF">BS297_14860</name>
    <name evidence="10" type="ORF">I3517_21105</name>
</gene>
<organism evidence="10 12">
    <name type="scientific">Rhodococcus erythropolis</name>
    <name type="common">Arthrobacter picolinophilus</name>
    <dbReference type="NCBI Taxonomy" id="1833"/>
    <lineage>
        <taxon>Bacteria</taxon>
        <taxon>Bacillati</taxon>
        <taxon>Actinomycetota</taxon>
        <taxon>Actinomycetes</taxon>
        <taxon>Mycobacteriales</taxon>
        <taxon>Nocardiaceae</taxon>
        <taxon>Rhodococcus</taxon>
        <taxon>Rhodococcus erythropolis group</taxon>
    </lineage>
</organism>
<dbReference type="GO" id="GO:0016020">
    <property type="term" value="C:membrane"/>
    <property type="evidence" value="ECO:0007669"/>
    <property type="project" value="UniProtKB-SubCell"/>
</dbReference>
<reference evidence="10 12" key="2">
    <citation type="submission" date="2020-12" db="EMBL/GenBank/DDBJ databases">
        <title>Draft genome sequence of furan degrading bacterial strain FUR100.</title>
        <authorList>
            <person name="Woiski C."/>
        </authorList>
    </citation>
    <scope>NUCLEOTIDE SEQUENCE [LARGE SCALE GENOMIC DNA]</scope>
    <source>
        <strain evidence="10 12">FUR100</strain>
    </source>
</reference>
<comment type="caution">
    <text evidence="10">The sequence shown here is derived from an EMBL/GenBank/DDBJ whole genome shotgun (WGS) entry which is preliminary data.</text>
</comment>
<dbReference type="EMBL" id="MRBO01000422">
    <property type="protein sequence ID" value="KAB2584566.1"/>
    <property type="molecule type" value="Genomic_DNA"/>
</dbReference>
<evidence type="ECO:0000256" key="7">
    <source>
        <dbReference type="SAM" id="Phobius"/>
    </source>
</evidence>
<dbReference type="KEGG" id="reb:XU06_23840"/>
<feature type="transmembrane region" description="Helical" evidence="7">
    <location>
        <begin position="185"/>
        <end position="203"/>
    </location>
</feature>
<name>A0A0C2WAH2_RHOER</name>
<dbReference type="EC" id="3.4.21.89" evidence="5"/>
<keyword evidence="3 7" id="KW-1133">Transmembrane helix</keyword>
<dbReference type="GO" id="GO:0009003">
    <property type="term" value="F:signal peptidase activity"/>
    <property type="evidence" value="ECO:0007669"/>
    <property type="project" value="UniProtKB-EC"/>
</dbReference>
<evidence type="ECO:0000313" key="12">
    <source>
        <dbReference type="Proteomes" id="UP000627573"/>
    </source>
</evidence>
<evidence type="ECO:0000313" key="10">
    <source>
        <dbReference type="EMBL" id="MBH5145106.1"/>
    </source>
</evidence>
<feature type="region of interest" description="Disordered" evidence="6">
    <location>
        <begin position="1"/>
        <end position="38"/>
    </location>
</feature>
<dbReference type="SUPFAM" id="SSF51306">
    <property type="entry name" value="LexA/Signal peptidase"/>
    <property type="match status" value="1"/>
</dbReference>
<dbReference type="Pfam" id="PF10502">
    <property type="entry name" value="Peptidase_S26"/>
    <property type="match status" value="1"/>
</dbReference>
<dbReference type="Proteomes" id="UP000325576">
    <property type="component" value="Unassembled WGS sequence"/>
</dbReference>
<proteinExistence type="predicted"/>
<keyword evidence="10" id="KW-0378">Hydrolase</keyword>
<dbReference type="PANTHER" id="PTHR10806:SF6">
    <property type="entry name" value="SIGNAL PEPTIDASE COMPLEX CATALYTIC SUBUNIT SEC11"/>
    <property type="match status" value="1"/>
</dbReference>
<dbReference type="RefSeq" id="WP_019745194.1">
    <property type="nucleotide sequence ID" value="NZ_CP195194.1"/>
</dbReference>
<evidence type="ECO:0000256" key="6">
    <source>
        <dbReference type="SAM" id="MobiDB-lite"/>
    </source>
</evidence>
<reference evidence="9 11" key="1">
    <citation type="journal article" date="2017" name="Poromechanics V (2013)">
        <title>Genomic Characterization of the Arsenic-Tolerant Actinobacterium, &lt;i&gt;Rhodococcus erythropolis&lt;/i&gt; S43.</title>
        <authorList>
            <person name="Retamal-Morales G."/>
            <person name="Mehnert M."/>
            <person name="Schwabe R."/>
            <person name="Tischler D."/>
            <person name="Schloemann M."/>
            <person name="Levican G.J."/>
        </authorList>
    </citation>
    <scope>NUCLEOTIDE SEQUENCE [LARGE SCALE GENOMIC DNA]</scope>
    <source>
        <strain evidence="9 11">S43</strain>
    </source>
</reference>
<dbReference type="GO" id="GO:0004252">
    <property type="term" value="F:serine-type endopeptidase activity"/>
    <property type="evidence" value="ECO:0007669"/>
    <property type="project" value="UniProtKB-UniRule"/>
</dbReference>
<keyword evidence="2 7" id="KW-0812">Transmembrane</keyword>
<evidence type="ECO:0000256" key="2">
    <source>
        <dbReference type="ARBA" id="ARBA00022692"/>
    </source>
</evidence>
<keyword evidence="4 7" id="KW-0472">Membrane</keyword>
<dbReference type="EMBL" id="JAECSB010000074">
    <property type="protein sequence ID" value="MBH5145106.1"/>
    <property type="molecule type" value="Genomic_DNA"/>
</dbReference>
<dbReference type="AlphaFoldDB" id="A0A0C2WAH2"/>
<feature type="transmembrane region" description="Helical" evidence="7">
    <location>
        <begin position="50"/>
        <end position="69"/>
    </location>
</feature>
<evidence type="ECO:0000313" key="11">
    <source>
        <dbReference type="Proteomes" id="UP000325576"/>
    </source>
</evidence>
<comment type="subcellular location">
    <subcellularLocation>
        <location evidence="1">Membrane</location>
    </subcellularLocation>
</comment>
<evidence type="ECO:0000256" key="5">
    <source>
        <dbReference type="NCBIfam" id="TIGR02228"/>
    </source>
</evidence>
<dbReference type="InterPro" id="IPR019533">
    <property type="entry name" value="Peptidase_S26"/>
</dbReference>
<evidence type="ECO:0000259" key="8">
    <source>
        <dbReference type="Pfam" id="PF10502"/>
    </source>
</evidence>
<dbReference type="NCBIfam" id="TIGR02228">
    <property type="entry name" value="sigpep_I_arch"/>
    <property type="match status" value="1"/>
</dbReference>
<dbReference type="MEROPS" id="S26.011"/>
<evidence type="ECO:0000256" key="4">
    <source>
        <dbReference type="ARBA" id="ARBA00023136"/>
    </source>
</evidence>
<dbReference type="InterPro" id="IPR001733">
    <property type="entry name" value="Peptidase_S26B"/>
</dbReference>
<feature type="domain" description="Peptidase S26" evidence="8">
    <location>
        <begin position="57"/>
        <end position="117"/>
    </location>
</feature>
<dbReference type="Proteomes" id="UP000627573">
    <property type="component" value="Unassembled WGS sequence"/>
</dbReference>
<evidence type="ECO:0000256" key="1">
    <source>
        <dbReference type="ARBA" id="ARBA00004370"/>
    </source>
</evidence>
<sequence length="246" mass="26741">MTVTARSRRAGERAEYRPRHSAHVETSERQHDPEQDSGEKTTLWWWTRTIVSWVLLLLMIGVLAVMVVIPRLTGSTAYTVLTGSMEPTMPPGTLIVVKPTPNEDLTTGDVITFQPVSGDPAVVTHRIEGIYYTGEGERRIHTRGDNNPVADSWSLVPEQIRGRVIYSVPYLGRVNSVINGQSRSILTTGVAAGLAVYAVWMVVSGIRDKRGKADDDESGTDPTLSGPELGAPVLPADPSAPNSESK</sequence>
<dbReference type="GO" id="GO:0006465">
    <property type="term" value="P:signal peptide processing"/>
    <property type="evidence" value="ECO:0007669"/>
    <property type="project" value="UniProtKB-UniRule"/>
</dbReference>